<proteinExistence type="inferred from homology"/>
<dbReference type="SUPFAM" id="SSF48452">
    <property type="entry name" value="TPR-like"/>
    <property type="match status" value="1"/>
</dbReference>
<evidence type="ECO:0000256" key="2">
    <source>
        <dbReference type="ARBA" id="ARBA00023015"/>
    </source>
</evidence>
<evidence type="ECO:0000256" key="3">
    <source>
        <dbReference type="ARBA" id="ARBA00023125"/>
    </source>
</evidence>
<dbReference type="SMART" id="SM00862">
    <property type="entry name" value="Trans_reg_C"/>
    <property type="match status" value="1"/>
</dbReference>
<protein>
    <recommendedName>
        <fullName evidence="6">OmpR/PhoB-type domain-containing protein</fullName>
    </recommendedName>
</protein>
<evidence type="ECO:0000259" key="6">
    <source>
        <dbReference type="PROSITE" id="PS51755"/>
    </source>
</evidence>
<keyword evidence="2" id="KW-0805">Transcription regulation</keyword>
<reference evidence="8" key="1">
    <citation type="journal article" date="2019" name="Int. J. Syst. Evol. Microbiol.">
        <title>The Global Catalogue of Microorganisms (GCM) 10K type strain sequencing project: providing services to taxonomists for standard genome sequencing and annotation.</title>
        <authorList>
            <consortium name="The Broad Institute Genomics Platform"/>
            <consortium name="The Broad Institute Genome Sequencing Center for Infectious Disease"/>
            <person name="Wu L."/>
            <person name="Ma J."/>
        </authorList>
    </citation>
    <scope>NUCLEOTIDE SEQUENCE [LARGE SCALE GENOMIC DNA]</scope>
    <source>
        <strain evidence="8">JCM 11136</strain>
    </source>
</reference>
<accession>A0ABP4AJB5</accession>
<organism evidence="7 8">
    <name type="scientific">Nonomuraea longicatena</name>
    <dbReference type="NCBI Taxonomy" id="83682"/>
    <lineage>
        <taxon>Bacteria</taxon>
        <taxon>Bacillati</taxon>
        <taxon>Actinomycetota</taxon>
        <taxon>Actinomycetes</taxon>
        <taxon>Streptosporangiales</taxon>
        <taxon>Streptosporangiaceae</taxon>
        <taxon>Nonomuraea</taxon>
    </lineage>
</organism>
<dbReference type="InterPro" id="IPR027417">
    <property type="entry name" value="P-loop_NTPase"/>
</dbReference>
<keyword evidence="3 5" id="KW-0238">DNA-binding</keyword>
<evidence type="ECO:0000256" key="1">
    <source>
        <dbReference type="ARBA" id="ARBA00005820"/>
    </source>
</evidence>
<dbReference type="Gene3D" id="3.40.50.300">
    <property type="entry name" value="P-loop containing nucleotide triphosphate hydrolases"/>
    <property type="match status" value="1"/>
</dbReference>
<dbReference type="PANTHER" id="PTHR35807">
    <property type="entry name" value="TRANSCRIPTIONAL REGULATOR REDD-RELATED"/>
    <property type="match status" value="1"/>
</dbReference>
<dbReference type="SUPFAM" id="SSF46894">
    <property type="entry name" value="C-terminal effector domain of the bipartite response regulators"/>
    <property type="match status" value="1"/>
</dbReference>
<gene>
    <name evidence="7" type="ORF">GCM10009560_44420</name>
</gene>
<evidence type="ECO:0000313" key="7">
    <source>
        <dbReference type="EMBL" id="GAA0936002.1"/>
    </source>
</evidence>
<evidence type="ECO:0000313" key="8">
    <source>
        <dbReference type="Proteomes" id="UP001501578"/>
    </source>
</evidence>
<comment type="caution">
    <text evidence="7">The sequence shown here is derived from an EMBL/GenBank/DDBJ whole genome shotgun (WGS) entry which is preliminary data.</text>
</comment>
<dbReference type="Pfam" id="PF03704">
    <property type="entry name" value="BTAD"/>
    <property type="match status" value="1"/>
</dbReference>
<dbReference type="Proteomes" id="UP001501578">
    <property type="component" value="Unassembled WGS sequence"/>
</dbReference>
<dbReference type="InterPro" id="IPR001867">
    <property type="entry name" value="OmpR/PhoB-type_DNA-bd"/>
</dbReference>
<dbReference type="Gene3D" id="1.10.10.10">
    <property type="entry name" value="Winged helix-like DNA-binding domain superfamily/Winged helix DNA-binding domain"/>
    <property type="match status" value="1"/>
</dbReference>
<dbReference type="PANTHER" id="PTHR35807:SF1">
    <property type="entry name" value="TRANSCRIPTIONAL REGULATOR REDD"/>
    <property type="match status" value="1"/>
</dbReference>
<dbReference type="Pfam" id="PF00486">
    <property type="entry name" value="Trans_reg_C"/>
    <property type="match status" value="1"/>
</dbReference>
<name>A0ABP4AJB5_9ACTN</name>
<dbReference type="PROSITE" id="PS51755">
    <property type="entry name" value="OMPR_PHOB"/>
    <property type="match status" value="1"/>
</dbReference>
<feature type="domain" description="OmpR/PhoB-type" evidence="6">
    <location>
        <begin position="7"/>
        <end position="107"/>
    </location>
</feature>
<dbReference type="InterPro" id="IPR011990">
    <property type="entry name" value="TPR-like_helical_dom_sf"/>
</dbReference>
<comment type="similarity">
    <text evidence="1">Belongs to the AfsR/DnrI/RedD regulatory family.</text>
</comment>
<evidence type="ECO:0000256" key="4">
    <source>
        <dbReference type="ARBA" id="ARBA00023163"/>
    </source>
</evidence>
<dbReference type="InterPro" id="IPR051677">
    <property type="entry name" value="AfsR-DnrI-RedD_regulator"/>
</dbReference>
<dbReference type="Gene3D" id="1.25.40.10">
    <property type="entry name" value="Tetratricopeptide repeat domain"/>
    <property type="match status" value="1"/>
</dbReference>
<dbReference type="EMBL" id="BAAAHQ010000023">
    <property type="protein sequence ID" value="GAA0936002.1"/>
    <property type="molecule type" value="Genomic_DNA"/>
</dbReference>
<dbReference type="InterPro" id="IPR005158">
    <property type="entry name" value="BTAD"/>
</dbReference>
<dbReference type="PRINTS" id="PR00364">
    <property type="entry name" value="DISEASERSIST"/>
</dbReference>
<dbReference type="CDD" id="cd15831">
    <property type="entry name" value="BTAD"/>
    <property type="match status" value="1"/>
</dbReference>
<dbReference type="SUPFAM" id="SSF52540">
    <property type="entry name" value="P-loop containing nucleoside triphosphate hydrolases"/>
    <property type="match status" value="1"/>
</dbReference>
<keyword evidence="8" id="KW-1185">Reference proteome</keyword>
<evidence type="ECO:0000256" key="5">
    <source>
        <dbReference type="PROSITE-ProRule" id="PRU01091"/>
    </source>
</evidence>
<dbReference type="SMART" id="SM01043">
    <property type="entry name" value="BTAD"/>
    <property type="match status" value="1"/>
</dbReference>
<sequence length="617" mass="67333">MIIVMTGAAISGQGTVFGLLGPVELVRSGRRDAVGATKQRIALAALLLHPNQAVSADELIEHLWPGGTPHSAPRDARAALHTHIARLRQVLDEERIRTARDGYLIRVGAADVDVARFRDLLGRAGETSDRNTEAALLRAALDLWRGPALADVPSPSLQRDHAVHLAEERLRTLERWLELSLRAGRHEHVVAELRAATTAHPLRERLWAQLMLALYRSGRQAEALHAYLTVAAVLREELGIDPGDELRRLHRAILEADPGLRIPPAGREKVTVRPWQLPQDAAGFTGRQRELRALDGLLDGPAGVAVVTGTAGVGKTALAVHWGHRVRRRFPDGQLYLDLHGFGPGEPLSPVAALEVLLQALNVPTRRIPAGLQARSALLRSALTGRRLLMVLDNARDAAQVRPLLPGSDAVAVLTSRDRLRGLSVHGRCSHLTLGVFSPEESATLLTSLLGPGADRAEHEARSELGRLCAQLPLALRIAAAAVAHDPHQSVRGYADALRRGDRLTALRLDEHTGVRESLERSYTALPPAERDLFRLLGLVPGADFTAGTAAALCGVRADLAARWLARLADRNLVEQYAPARYRWHDLLRLYAVEQCTAQERAAAVARMHEWYPRGCR</sequence>
<dbReference type="InterPro" id="IPR016032">
    <property type="entry name" value="Sig_transdc_resp-reg_C-effctor"/>
</dbReference>
<feature type="DNA-binding region" description="OmpR/PhoB-type" evidence="5">
    <location>
        <begin position="7"/>
        <end position="107"/>
    </location>
</feature>
<keyword evidence="4" id="KW-0804">Transcription</keyword>
<dbReference type="InterPro" id="IPR036388">
    <property type="entry name" value="WH-like_DNA-bd_sf"/>
</dbReference>